<accession>A0A1S7S872</accession>
<reference evidence="2" key="1">
    <citation type="submission" date="2016-01" db="EMBL/GenBank/DDBJ databases">
        <authorList>
            <person name="Regsiter A."/>
            <person name="william w."/>
        </authorList>
    </citation>
    <scope>NUCLEOTIDE SEQUENCE [LARGE SCALE GENOMIC DNA]</scope>
    <source>
        <strain evidence="2">CFBP 6623</strain>
    </source>
</reference>
<sequence length="134" mass="14786">MQTRRKPRPGERRHIAHSLYSAKLGAHDEGRYRVTRSGAPDVPALVRSGMAVRTSYGTGGIVIAVEGPVVYQAPDGRDYEHFTIVYVPTARFGHHSTTDHRWINECVAVGDRILMLFEANSDEVFVEAATVGPP</sequence>
<proteinExistence type="predicted"/>
<organism evidence="1 2">
    <name type="scientific">Agrobacterium tomkonis CFBP 6623</name>
    <dbReference type="NCBI Taxonomy" id="1183432"/>
    <lineage>
        <taxon>Bacteria</taxon>
        <taxon>Pseudomonadati</taxon>
        <taxon>Pseudomonadota</taxon>
        <taxon>Alphaproteobacteria</taxon>
        <taxon>Hyphomicrobiales</taxon>
        <taxon>Rhizobiaceae</taxon>
        <taxon>Rhizobium/Agrobacterium group</taxon>
        <taxon>Agrobacterium</taxon>
        <taxon>Agrobacterium tumefaciens complex</taxon>
    </lineage>
</organism>
<dbReference type="RefSeq" id="WP_062653620.1">
    <property type="nucleotide sequence ID" value="NZ_LT009725.1"/>
</dbReference>
<dbReference type="EMBL" id="FBWK01000065">
    <property type="protein sequence ID" value="CUX64180.1"/>
    <property type="molecule type" value="Genomic_DNA"/>
</dbReference>
<keyword evidence="2" id="KW-1185">Reference proteome</keyword>
<evidence type="ECO:0000313" key="2">
    <source>
        <dbReference type="Proteomes" id="UP000191988"/>
    </source>
</evidence>
<gene>
    <name evidence="1" type="ORF">AGR3A_pa10038</name>
</gene>
<dbReference type="AlphaFoldDB" id="A0A1S7S872"/>
<dbReference type="STRING" id="1183432.AGR3A_pa10038"/>
<protein>
    <submittedName>
        <fullName evidence="1">Uncharacterized protein</fullName>
    </submittedName>
</protein>
<evidence type="ECO:0000313" key="1">
    <source>
        <dbReference type="EMBL" id="CUX64180.1"/>
    </source>
</evidence>
<name>A0A1S7S872_9HYPH</name>
<dbReference type="Proteomes" id="UP000191988">
    <property type="component" value="Unassembled WGS sequence"/>
</dbReference>